<dbReference type="PROSITE" id="PS50977">
    <property type="entry name" value="HTH_TETR_2"/>
    <property type="match status" value="1"/>
</dbReference>
<comment type="caution">
    <text evidence="6">The sequence shown here is derived from an EMBL/GenBank/DDBJ whole genome shotgun (WGS) entry which is preliminary data.</text>
</comment>
<dbReference type="Proteomes" id="UP000529783">
    <property type="component" value="Unassembled WGS sequence"/>
</dbReference>
<dbReference type="Gene3D" id="1.10.357.10">
    <property type="entry name" value="Tetracycline Repressor, domain 2"/>
    <property type="match status" value="1"/>
</dbReference>
<dbReference type="GO" id="GO:0003700">
    <property type="term" value="F:DNA-binding transcription factor activity"/>
    <property type="evidence" value="ECO:0007669"/>
    <property type="project" value="TreeGrafter"/>
</dbReference>
<dbReference type="PANTHER" id="PTHR30055:SF234">
    <property type="entry name" value="HTH-TYPE TRANSCRIPTIONAL REGULATOR BETI"/>
    <property type="match status" value="1"/>
</dbReference>
<dbReference type="PRINTS" id="PR00455">
    <property type="entry name" value="HTHTETR"/>
</dbReference>
<protein>
    <submittedName>
        <fullName evidence="6">AcrR family transcriptional regulator</fullName>
    </submittedName>
</protein>
<organism evidence="6 7">
    <name type="scientific">Actinomadura luteofluorescens</name>
    <dbReference type="NCBI Taxonomy" id="46163"/>
    <lineage>
        <taxon>Bacteria</taxon>
        <taxon>Bacillati</taxon>
        <taxon>Actinomycetota</taxon>
        <taxon>Actinomycetes</taxon>
        <taxon>Streptosporangiales</taxon>
        <taxon>Thermomonosporaceae</taxon>
        <taxon>Actinomadura</taxon>
    </lineage>
</organism>
<reference evidence="6 7" key="1">
    <citation type="submission" date="2020-07" db="EMBL/GenBank/DDBJ databases">
        <title>Sequencing the genomes of 1000 actinobacteria strains.</title>
        <authorList>
            <person name="Klenk H.-P."/>
        </authorList>
    </citation>
    <scope>NUCLEOTIDE SEQUENCE [LARGE SCALE GENOMIC DNA]</scope>
    <source>
        <strain evidence="6 7">DSM 40398</strain>
    </source>
</reference>
<evidence type="ECO:0000256" key="3">
    <source>
        <dbReference type="ARBA" id="ARBA00023163"/>
    </source>
</evidence>
<evidence type="ECO:0000313" key="7">
    <source>
        <dbReference type="Proteomes" id="UP000529783"/>
    </source>
</evidence>
<dbReference type="AlphaFoldDB" id="A0A7Y9EMA9"/>
<proteinExistence type="predicted"/>
<dbReference type="GO" id="GO:0000976">
    <property type="term" value="F:transcription cis-regulatory region binding"/>
    <property type="evidence" value="ECO:0007669"/>
    <property type="project" value="TreeGrafter"/>
</dbReference>
<evidence type="ECO:0000256" key="1">
    <source>
        <dbReference type="ARBA" id="ARBA00023015"/>
    </source>
</evidence>
<dbReference type="InterPro" id="IPR023772">
    <property type="entry name" value="DNA-bd_HTH_TetR-type_CS"/>
</dbReference>
<dbReference type="SUPFAM" id="SSF46689">
    <property type="entry name" value="Homeodomain-like"/>
    <property type="match status" value="1"/>
</dbReference>
<evidence type="ECO:0000259" key="5">
    <source>
        <dbReference type="PROSITE" id="PS50977"/>
    </source>
</evidence>
<gene>
    <name evidence="6" type="ORF">BJY14_006394</name>
</gene>
<dbReference type="RefSeq" id="WP_179846972.1">
    <property type="nucleotide sequence ID" value="NZ_JACCBA010000001.1"/>
</dbReference>
<sequence length="191" mass="21994">MARRRGDTRERIRSVALELFAEQGYEKTSLREIAERLEVTKAALYYHFKTKEDIVASLFEDFRAEGEELLEWARGQQPNPASRREFVRRYAEIIEGPGKEMLRFMQVNEPAVRELKAASDLRERMRSYAEFMVDEKADLPDQIRARLAILTLHMTHFAMRDTAFSEDELHAAALEVALGLVPGDRPGPPAE</sequence>
<accession>A0A7Y9EMA9</accession>
<keyword evidence="7" id="KW-1185">Reference proteome</keyword>
<feature type="domain" description="HTH tetR-type" evidence="5">
    <location>
        <begin position="6"/>
        <end position="66"/>
    </location>
</feature>
<keyword evidence="2 4" id="KW-0238">DNA-binding</keyword>
<dbReference type="InterPro" id="IPR001647">
    <property type="entry name" value="HTH_TetR"/>
</dbReference>
<dbReference type="PANTHER" id="PTHR30055">
    <property type="entry name" value="HTH-TYPE TRANSCRIPTIONAL REGULATOR RUTR"/>
    <property type="match status" value="1"/>
</dbReference>
<keyword evidence="1" id="KW-0805">Transcription regulation</keyword>
<evidence type="ECO:0000313" key="6">
    <source>
        <dbReference type="EMBL" id="NYD50411.1"/>
    </source>
</evidence>
<feature type="DNA-binding region" description="H-T-H motif" evidence="4">
    <location>
        <begin position="29"/>
        <end position="48"/>
    </location>
</feature>
<evidence type="ECO:0000256" key="4">
    <source>
        <dbReference type="PROSITE-ProRule" id="PRU00335"/>
    </source>
</evidence>
<dbReference type="PROSITE" id="PS01081">
    <property type="entry name" value="HTH_TETR_1"/>
    <property type="match status" value="1"/>
</dbReference>
<name>A0A7Y9EMA9_9ACTN</name>
<dbReference type="InterPro" id="IPR009057">
    <property type="entry name" value="Homeodomain-like_sf"/>
</dbReference>
<dbReference type="Pfam" id="PF00440">
    <property type="entry name" value="TetR_N"/>
    <property type="match status" value="1"/>
</dbReference>
<dbReference type="EMBL" id="JACCBA010000001">
    <property type="protein sequence ID" value="NYD50411.1"/>
    <property type="molecule type" value="Genomic_DNA"/>
</dbReference>
<evidence type="ECO:0000256" key="2">
    <source>
        <dbReference type="ARBA" id="ARBA00023125"/>
    </source>
</evidence>
<dbReference type="InterPro" id="IPR050109">
    <property type="entry name" value="HTH-type_TetR-like_transc_reg"/>
</dbReference>
<keyword evidence="3" id="KW-0804">Transcription</keyword>